<protein>
    <submittedName>
        <fullName evidence="1">Uncharacterized protein</fullName>
    </submittedName>
</protein>
<evidence type="ECO:0000313" key="2">
    <source>
        <dbReference type="Proteomes" id="UP000182660"/>
    </source>
</evidence>
<gene>
    <name evidence="1" type="ORF">MT2528_0860</name>
</gene>
<dbReference type="EMBL" id="FPLJ01000027">
    <property type="protein sequence ID" value="SGY85543.1"/>
    <property type="molecule type" value="Genomic_DNA"/>
</dbReference>
<accession>A0ABY1H8U6</accession>
<dbReference type="RefSeq" id="WP_075531969.1">
    <property type="nucleotide sequence ID" value="NZ_CAWRCN010000094.1"/>
</dbReference>
<name>A0ABY1H8U6_9GAMM</name>
<reference evidence="1 2" key="1">
    <citation type="submission" date="2016-11" db="EMBL/GenBank/DDBJ databases">
        <authorList>
            <person name="Klemetsen T."/>
        </authorList>
    </citation>
    <scope>NUCLEOTIDE SEQUENCE [LARGE SCALE GENOMIC DNA]</scope>
    <source>
        <strain evidence="1">MT 2528</strain>
    </source>
</reference>
<keyword evidence="2" id="KW-1185">Reference proteome</keyword>
<organism evidence="1 2">
    <name type="scientific">Moritella viscosa</name>
    <dbReference type="NCBI Taxonomy" id="80854"/>
    <lineage>
        <taxon>Bacteria</taxon>
        <taxon>Pseudomonadati</taxon>
        <taxon>Pseudomonadota</taxon>
        <taxon>Gammaproteobacteria</taxon>
        <taxon>Alteromonadales</taxon>
        <taxon>Moritellaceae</taxon>
        <taxon>Moritella</taxon>
    </lineage>
</organism>
<sequence length="138" mass="16457">MFIPFNKASLSVLLPEKRAEFVCTQPDLFMRFSEITNCYSYDDGIEKLDEKWKEKLTLWWGKIDFNTPDLDYDDECYHDRVCEEYNYVDFAIIPDVKSLTEDEIKVTPLEGDNKEIVIHTDFIETLKQAGYVDIWYER</sequence>
<comment type="caution">
    <text evidence="1">The sequence shown here is derived from an EMBL/GenBank/DDBJ whole genome shotgun (WGS) entry which is preliminary data.</text>
</comment>
<dbReference type="Proteomes" id="UP000182660">
    <property type="component" value="Unassembled WGS sequence"/>
</dbReference>
<evidence type="ECO:0000313" key="1">
    <source>
        <dbReference type="EMBL" id="SGY85543.1"/>
    </source>
</evidence>
<proteinExistence type="predicted"/>